<dbReference type="InterPro" id="IPR039657">
    <property type="entry name" value="Dimethylallyltransferase"/>
</dbReference>
<feature type="binding site" evidence="10">
    <location>
        <begin position="12"/>
        <end position="19"/>
    </location>
    <ligand>
        <name>ATP</name>
        <dbReference type="ChEBI" id="CHEBI:30616"/>
    </ligand>
</feature>
<reference evidence="14 15" key="1">
    <citation type="submission" date="2019-07" db="EMBL/GenBank/DDBJ databases">
        <title>Complete Genome Sequence of Leptotrichia goodfellowii Strain JCM 16774.</title>
        <authorList>
            <person name="Watanabe S."/>
            <person name="Cui L."/>
        </authorList>
    </citation>
    <scope>NUCLEOTIDE SEQUENCE [LARGE SCALE GENOMIC DNA]</scope>
    <source>
        <strain evidence="14 15">JCM16774</strain>
    </source>
</reference>
<dbReference type="GO" id="GO:0006400">
    <property type="term" value="P:tRNA modification"/>
    <property type="evidence" value="ECO:0007669"/>
    <property type="project" value="TreeGrafter"/>
</dbReference>
<gene>
    <name evidence="10" type="primary">miaA</name>
    <name evidence="14" type="ORF">JCM16774_1881</name>
</gene>
<evidence type="ECO:0000256" key="8">
    <source>
        <dbReference type="ARBA" id="ARBA00022842"/>
    </source>
</evidence>
<dbReference type="OrthoDB" id="9776390at2"/>
<comment type="catalytic activity">
    <reaction evidence="9 10 11">
        <text>adenosine(37) in tRNA + dimethylallyl diphosphate = N(6)-dimethylallyladenosine(37) in tRNA + diphosphate</text>
        <dbReference type="Rhea" id="RHEA:26482"/>
        <dbReference type="Rhea" id="RHEA-COMP:10162"/>
        <dbReference type="Rhea" id="RHEA-COMP:10375"/>
        <dbReference type="ChEBI" id="CHEBI:33019"/>
        <dbReference type="ChEBI" id="CHEBI:57623"/>
        <dbReference type="ChEBI" id="CHEBI:74411"/>
        <dbReference type="ChEBI" id="CHEBI:74415"/>
        <dbReference type="EC" id="2.5.1.75"/>
    </reaction>
</comment>
<dbReference type="HAMAP" id="MF_00185">
    <property type="entry name" value="IPP_trans"/>
    <property type="match status" value="1"/>
</dbReference>
<feature type="binding site" evidence="10">
    <location>
        <begin position="14"/>
        <end position="19"/>
    </location>
    <ligand>
        <name>substrate</name>
    </ligand>
</feature>
<sequence>MNDLLKGIVISGPTGVGKTDISIILAKKIHSDIISADSTQIYREMDIGTAKVTTEEMDGIKHYMLDIINPDEDYSVGDFEKEANRILKEKEKNKENIIITGGTGLYIKALTEGFSDLPSKDEKLRKELEKKTVEELCEELEKIDIKAYNDIDRNNKVRIVRALEVCILTGKKFSEIRTENIKNNNYDFLKIFLTRNREEMYEGINKRVDIMINKGLPDEVKKVYDKYSKNRHKITAIGYKELFDYFDGAISLEKAVEEIKKESRRYAKRQMTWFRKEKGYITYNLSEKSQKETIEEILKKWEKI</sequence>
<comment type="caution">
    <text evidence="10">Lacks conserved residue(s) required for the propagation of feature annotation.</text>
</comment>
<dbReference type="PANTHER" id="PTHR11088">
    <property type="entry name" value="TRNA DIMETHYLALLYLTRANSFERASE"/>
    <property type="match status" value="1"/>
</dbReference>
<proteinExistence type="inferred from homology"/>
<feature type="site" description="Interaction with substrate tRNA" evidence="10">
    <location>
        <position position="103"/>
    </location>
</feature>
<keyword evidence="8 10" id="KW-0460">Magnesium</keyword>
<dbReference type="Gene3D" id="3.40.50.300">
    <property type="entry name" value="P-loop containing nucleotide triphosphate hydrolases"/>
    <property type="match status" value="1"/>
</dbReference>
<dbReference type="PANTHER" id="PTHR11088:SF60">
    <property type="entry name" value="TRNA DIMETHYLALLYLTRANSFERASE"/>
    <property type="match status" value="1"/>
</dbReference>
<evidence type="ECO:0000256" key="10">
    <source>
        <dbReference type="HAMAP-Rule" id="MF_00185"/>
    </source>
</evidence>
<feature type="region of interest" description="Interaction with substrate tRNA" evidence="10">
    <location>
        <begin position="37"/>
        <end position="40"/>
    </location>
</feature>
<evidence type="ECO:0000256" key="13">
    <source>
        <dbReference type="RuleBase" id="RU003785"/>
    </source>
</evidence>
<dbReference type="EC" id="2.5.1.75" evidence="10"/>
<protein>
    <recommendedName>
        <fullName evidence="10">tRNA dimethylallyltransferase</fullName>
        <ecNumber evidence="10">2.5.1.75</ecNumber>
    </recommendedName>
    <alternativeName>
        <fullName evidence="10">Dimethylallyl diphosphate:tRNA dimethylallyltransferase</fullName>
        <shortName evidence="10">DMAPP:tRNA dimethylallyltransferase</shortName>
        <shortName evidence="10">DMATase</shortName>
    </alternativeName>
    <alternativeName>
        <fullName evidence="10">Isopentenyl-diphosphate:tRNA isopentenyltransferase</fullName>
        <shortName evidence="10">IPP transferase</shortName>
        <shortName evidence="10">IPPT</shortName>
        <shortName evidence="10">IPTase</shortName>
    </alternativeName>
</protein>
<evidence type="ECO:0000256" key="3">
    <source>
        <dbReference type="ARBA" id="ARBA00005842"/>
    </source>
</evidence>
<evidence type="ECO:0000256" key="9">
    <source>
        <dbReference type="ARBA" id="ARBA00049563"/>
    </source>
</evidence>
<evidence type="ECO:0000256" key="6">
    <source>
        <dbReference type="ARBA" id="ARBA00022741"/>
    </source>
</evidence>
<dbReference type="Proteomes" id="UP000321606">
    <property type="component" value="Chromosome"/>
</dbReference>
<dbReference type="InterPro" id="IPR027417">
    <property type="entry name" value="P-loop_NTPase"/>
</dbReference>
<evidence type="ECO:0000256" key="1">
    <source>
        <dbReference type="ARBA" id="ARBA00001946"/>
    </source>
</evidence>
<dbReference type="GO" id="GO:0005524">
    <property type="term" value="F:ATP binding"/>
    <property type="evidence" value="ECO:0007669"/>
    <property type="project" value="UniProtKB-UniRule"/>
</dbReference>
<dbReference type="InterPro" id="IPR018022">
    <property type="entry name" value="IPT"/>
</dbReference>
<organism evidence="14 15">
    <name type="scientific">Pseudoleptotrichia goodfellowii</name>
    <dbReference type="NCBI Taxonomy" id="157692"/>
    <lineage>
        <taxon>Bacteria</taxon>
        <taxon>Fusobacteriati</taxon>
        <taxon>Fusobacteriota</taxon>
        <taxon>Fusobacteriia</taxon>
        <taxon>Fusobacteriales</taxon>
        <taxon>Leptotrichiaceae</taxon>
        <taxon>Pseudoleptotrichia</taxon>
    </lineage>
</organism>
<accession>A0A510JFA9</accession>
<keyword evidence="7 10" id="KW-0067">ATP-binding</keyword>
<evidence type="ECO:0000313" key="14">
    <source>
        <dbReference type="EMBL" id="BBM36935.1"/>
    </source>
</evidence>
<comment type="subunit">
    <text evidence="10">Monomer.</text>
</comment>
<evidence type="ECO:0000256" key="4">
    <source>
        <dbReference type="ARBA" id="ARBA00022679"/>
    </source>
</evidence>
<dbReference type="NCBIfam" id="TIGR00174">
    <property type="entry name" value="miaA"/>
    <property type="match status" value="1"/>
</dbReference>
<dbReference type="AlphaFoldDB" id="A0A510JFA9"/>
<dbReference type="STRING" id="714315.GCA_000516535_01887"/>
<keyword evidence="5 10" id="KW-0819">tRNA processing</keyword>
<feature type="site" description="Interaction with substrate tRNA" evidence="10">
    <location>
        <position position="125"/>
    </location>
</feature>
<comment type="function">
    <text evidence="2 10 12">Catalyzes the transfer of a dimethylallyl group onto the adenine at position 37 in tRNAs that read codons beginning with uridine, leading to the formation of N6-(dimethylallyl)adenosine (i(6)A).</text>
</comment>
<evidence type="ECO:0000256" key="7">
    <source>
        <dbReference type="ARBA" id="ARBA00022840"/>
    </source>
</evidence>
<dbReference type="EMBL" id="AP019822">
    <property type="protein sequence ID" value="BBM36935.1"/>
    <property type="molecule type" value="Genomic_DNA"/>
</dbReference>
<comment type="cofactor">
    <cofactor evidence="1 10">
        <name>Mg(2+)</name>
        <dbReference type="ChEBI" id="CHEBI:18420"/>
    </cofactor>
</comment>
<evidence type="ECO:0000256" key="12">
    <source>
        <dbReference type="RuleBase" id="RU003784"/>
    </source>
</evidence>
<keyword evidence="4 10" id="KW-0808">Transferase</keyword>
<comment type="similarity">
    <text evidence="3 10 13">Belongs to the IPP transferase family.</text>
</comment>
<evidence type="ECO:0000313" key="15">
    <source>
        <dbReference type="Proteomes" id="UP000321606"/>
    </source>
</evidence>
<dbReference type="KEGG" id="lgo:JCM16774_1881"/>
<dbReference type="GO" id="GO:0052381">
    <property type="term" value="F:tRNA dimethylallyltransferase activity"/>
    <property type="evidence" value="ECO:0007669"/>
    <property type="project" value="UniProtKB-UniRule"/>
</dbReference>
<evidence type="ECO:0000256" key="2">
    <source>
        <dbReference type="ARBA" id="ARBA00003213"/>
    </source>
</evidence>
<evidence type="ECO:0000256" key="11">
    <source>
        <dbReference type="RuleBase" id="RU003783"/>
    </source>
</evidence>
<dbReference type="SUPFAM" id="SSF52540">
    <property type="entry name" value="P-loop containing nucleoside triphosphate hydrolases"/>
    <property type="match status" value="2"/>
</dbReference>
<name>A0A510JFA9_9FUSO</name>
<evidence type="ECO:0000256" key="5">
    <source>
        <dbReference type="ARBA" id="ARBA00022694"/>
    </source>
</evidence>
<keyword evidence="6 10" id="KW-0547">Nucleotide-binding</keyword>
<dbReference type="Gene3D" id="1.10.20.140">
    <property type="match status" value="1"/>
</dbReference>
<dbReference type="RefSeq" id="WP_036056190.1">
    <property type="nucleotide sequence ID" value="NZ_AP019822.1"/>
</dbReference>
<dbReference type="Pfam" id="PF01715">
    <property type="entry name" value="IPPT"/>
    <property type="match status" value="1"/>
</dbReference>